<dbReference type="InterPro" id="IPR020994">
    <property type="entry name" value="Uncharacterised_Ca-bd_CcbP"/>
</dbReference>
<gene>
    <name evidence="2" type="ORF">ARTHRO_50325</name>
</gene>
<evidence type="ECO:0000313" key="3">
    <source>
        <dbReference type="Proteomes" id="UP000032946"/>
    </source>
</evidence>
<reference evidence="2 3" key="1">
    <citation type="submission" date="2014-02" db="EMBL/GenBank/DDBJ databases">
        <authorList>
            <person name="Genoscope - CEA"/>
        </authorList>
    </citation>
    <scope>NUCLEOTIDE SEQUENCE [LARGE SCALE GENOMIC DNA]</scope>
    <source>
        <strain evidence="2 3">PCC 8005</strain>
    </source>
</reference>
<organism evidence="2 3">
    <name type="scientific">Limnospira indica PCC 8005</name>
    <dbReference type="NCBI Taxonomy" id="376219"/>
    <lineage>
        <taxon>Bacteria</taxon>
        <taxon>Bacillati</taxon>
        <taxon>Cyanobacteriota</taxon>
        <taxon>Cyanophyceae</taxon>
        <taxon>Oscillatoriophycideae</taxon>
        <taxon>Oscillatoriales</taxon>
        <taxon>Sirenicapillariaceae</taxon>
        <taxon>Limnospira</taxon>
    </lineage>
</organism>
<dbReference type="RefSeq" id="WP_006668566.1">
    <property type="nucleotide sequence ID" value="NZ_FO818640.1"/>
</dbReference>
<feature type="region of interest" description="Disordered" evidence="1">
    <location>
        <begin position="1"/>
        <end position="20"/>
    </location>
</feature>
<evidence type="ECO:0000256" key="1">
    <source>
        <dbReference type="SAM" id="MobiDB-lite"/>
    </source>
</evidence>
<name>A0A9P1KJ61_9CYAN</name>
<dbReference type="EMBL" id="FO818640">
    <property type="protein sequence ID" value="CDM97355.1"/>
    <property type="molecule type" value="Genomic_DNA"/>
</dbReference>
<feature type="compositionally biased region" description="Polar residues" evidence="1">
    <location>
        <begin position="1"/>
        <end position="15"/>
    </location>
</feature>
<protein>
    <submittedName>
        <fullName evidence="2">Uncharacterized protein</fullName>
    </submittedName>
</protein>
<keyword evidence="3" id="KW-1185">Reference proteome</keyword>
<dbReference type="Pfam" id="PF11535">
    <property type="entry name" value="Calci_bind_CcbP"/>
    <property type="match status" value="1"/>
</dbReference>
<accession>A0A9P1KJ61</accession>
<proteinExistence type="predicted"/>
<evidence type="ECO:0000313" key="2">
    <source>
        <dbReference type="EMBL" id="CDM97355.1"/>
    </source>
</evidence>
<dbReference type="Proteomes" id="UP000032946">
    <property type="component" value="Chromosome"/>
</dbReference>
<dbReference type="AlphaFoldDB" id="A0A9P1KJ61"/>
<sequence length="220" mass="25554">MTKFQKNLKSASTHPEPSDLKGIQIDETITFNIRSGNSIDRLDLPEDPRLLMLDVIKNLTISDIENIPGIDDLYLDYLTDADLEMAVAKTEKNLGFKPSYSFRKKLKLYLQYLKKQIKLPCYVTASDEFAWEEEYLLSSGRKKEYEKQKINNPSHQDTFEILGFADKFDEEYGLQVQVRRVSDEKLFTLDLADLECTDEESDNYQLIEDYSIWFLTCAGD</sequence>